<dbReference type="EMBL" id="AWUE01019526">
    <property type="protein sequence ID" value="OMO73062.1"/>
    <property type="molecule type" value="Genomic_DNA"/>
</dbReference>
<organism evidence="2 3">
    <name type="scientific">Corchorus olitorius</name>
    <dbReference type="NCBI Taxonomy" id="93759"/>
    <lineage>
        <taxon>Eukaryota</taxon>
        <taxon>Viridiplantae</taxon>
        <taxon>Streptophyta</taxon>
        <taxon>Embryophyta</taxon>
        <taxon>Tracheophyta</taxon>
        <taxon>Spermatophyta</taxon>
        <taxon>Magnoliopsida</taxon>
        <taxon>eudicotyledons</taxon>
        <taxon>Gunneridae</taxon>
        <taxon>Pentapetalae</taxon>
        <taxon>rosids</taxon>
        <taxon>malvids</taxon>
        <taxon>Malvales</taxon>
        <taxon>Malvaceae</taxon>
        <taxon>Grewioideae</taxon>
        <taxon>Apeibeae</taxon>
        <taxon>Corchorus</taxon>
    </lineage>
</organism>
<accession>A0A1R3HRV2</accession>
<feature type="region of interest" description="Disordered" evidence="1">
    <location>
        <begin position="1"/>
        <end position="47"/>
    </location>
</feature>
<evidence type="ECO:0000313" key="3">
    <source>
        <dbReference type="Proteomes" id="UP000187203"/>
    </source>
</evidence>
<keyword evidence="3" id="KW-1185">Reference proteome</keyword>
<feature type="compositionally biased region" description="Polar residues" evidence="1">
    <location>
        <begin position="34"/>
        <end position="47"/>
    </location>
</feature>
<evidence type="ECO:0000256" key="1">
    <source>
        <dbReference type="SAM" id="MobiDB-lite"/>
    </source>
</evidence>
<proteinExistence type="predicted"/>
<evidence type="ECO:0000313" key="2">
    <source>
        <dbReference type="EMBL" id="OMO73062.1"/>
    </source>
</evidence>
<comment type="caution">
    <text evidence="2">The sequence shown here is derived from an EMBL/GenBank/DDBJ whole genome shotgun (WGS) entry which is preliminary data.</text>
</comment>
<name>A0A1R3HRV2_9ROSI</name>
<dbReference type="AlphaFoldDB" id="A0A1R3HRV2"/>
<gene>
    <name evidence="2" type="ORF">COLO4_27284</name>
</gene>
<feature type="compositionally biased region" description="Polar residues" evidence="1">
    <location>
        <begin position="8"/>
        <end position="24"/>
    </location>
</feature>
<reference evidence="3" key="1">
    <citation type="submission" date="2013-09" db="EMBL/GenBank/DDBJ databases">
        <title>Corchorus olitorius genome sequencing.</title>
        <authorList>
            <person name="Alam M."/>
            <person name="Haque M.S."/>
            <person name="Islam M.S."/>
            <person name="Emdad E.M."/>
            <person name="Islam M.M."/>
            <person name="Ahmed B."/>
            <person name="Halim A."/>
            <person name="Hossen Q.M.M."/>
            <person name="Hossain M.Z."/>
            <person name="Ahmed R."/>
            <person name="Khan M.M."/>
            <person name="Islam R."/>
            <person name="Rashid M.M."/>
            <person name="Khan S.A."/>
            <person name="Rahman M.S."/>
            <person name="Alam M."/>
            <person name="Yahiya A.S."/>
            <person name="Khan M.S."/>
            <person name="Azam M.S."/>
            <person name="Haque T."/>
            <person name="Lashkar M.Z.H."/>
            <person name="Akhand A.I."/>
            <person name="Morshed G."/>
            <person name="Roy S."/>
            <person name="Uddin K.S."/>
            <person name="Rabeya T."/>
            <person name="Hossain A.S."/>
            <person name="Chowdhury A."/>
            <person name="Snigdha A.R."/>
            <person name="Mortoza M.S."/>
            <person name="Matin S.A."/>
            <person name="Hoque S.M.E."/>
            <person name="Islam M.K."/>
            <person name="Roy D.K."/>
            <person name="Haider R."/>
            <person name="Moosa M.M."/>
            <person name="Elias S.M."/>
            <person name="Hasan A.M."/>
            <person name="Jahan S."/>
            <person name="Shafiuddin M."/>
            <person name="Mahmood N."/>
            <person name="Shommy N.S."/>
        </authorList>
    </citation>
    <scope>NUCLEOTIDE SEQUENCE [LARGE SCALE GENOMIC DNA]</scope>
    <source>
        <strain evidence="3">cv. O-4</strain>
    </source>
</reference>
<sequence length="47" mass="5035">MVTCEVISLSSPVSPLKTSAAATHQTKEEEPIETSHSSVGSHQNLER</sequence>
<dbReference type="Proteomes" id="UP000187203">
    <property type="component" value="Unassembled WGS sequence"/>
</dbReference>
<protein>
    <submittedName>
        <fullName evidence="2">Uncharacterized protein</fullName>
    </submittedName>
</protein>